<dbReference type="AlphaFoldDB" id="A0A448X3H3"/>
<reference evidence="2" key="1">
    <citation type="submission" date="2018-11" db="EMBL/GenBank/DDBJ databases">
        <authorList>
            <consortium name="Pathogen Informatics"/>
        </authorList>
    </citation>
    <scope>NUCLEOTIDE SEQUENCE</scope>
</reference>
<proteinExistence type="predicted"/>
<name>A0A448X3H3_9PLAT</name>
<evidence type="ECO:0000256" key="1">
    <source>
        <dbReference type="SAM" id="MobiDB-lite"/>
    </source>
</evidence>
<feature type="compositionally biased region" description="Low complexity" evidence="1">
    <location>
        <begin position="46"/>
        <end position="61"/>
    </location>
</feature>
<feature type="compositionally biased region" description="Basic and acidic residues" evidence="1">
    <location>
        <begin position="97"/>
        <end position="107"/>
    </location>
</feature>
<dbReference type="EMBL" id="CAAALY010086414">
    <property type="protein sequence ID" value="VEL27319.1"/>
    <property type="molecule type" value="Genomic_DNA"/>
</dbReference>
<feature type="region of interest" description="Disordered" evidence="1">
    <location>
        <begin position="25"/>
        <end position="111"/>
    </location>
</feature>
<keyword evidence="3" id="KW-1185">Reference proteome</keyword>
<comment type="caution">
    <text evidence="2">The sequence shown here is derived from an EMBL/GenBank/DDBJ whole genome shotgun (WGS) entry which is preliminary data.</text>
</comment>
<evidence type="ECO:0000313" key="3">
    <source>
        <dbReference type="Proteomes" id="UP000784294"/>
    </source>
</evidence>
<feature type="compositionally biased region" description="Basic and acidic residues" evidence="1">
    <location>
        <begin position="62"/>
        <end position="73"/>
    </location>
</feature>
<dbReference type="Proteomes" id="UP000784294">
    <property type="component" value="Unassembled WGS sequence"/>
</dbReference>
<feature type="compositionally biased region" description="Basic residues" evidence="1">
    <location>
        <begin position="85"/>
        <end position="96"/>
    </location>
</feature>
<accession>A0A448X3H3</accession>
<evidence type="ECO:0000313" key="2">
    <source>
        <dbReference type="EMBL" id="VEL27319.1"/>
    </source>
</evidence>
<gene>
    <name evidence="2" type="ORF">PXEA_LOCUS20759</name>
</gene>
<sequence length="171" mass="19019">MVDMVTQQFDGESVHCLDVASRQLTHREHAQTRRCVAVGRRRRAGQTRPAATGAGDEADVAATRRVEAERADSVEWSGQVDASRRRGSTRPSRRRRDSREPRLEGRRRSSSRGKLGLWARFKSGAIDAPTTADATRECLVGQLPQSLSTAVEIGCAFYFPFRNGASMMLMR</sequence>
<organism evidence="2 3">
    <name type="scientific">Protopolystoma xenopodis</name>
    <dbReference type="NCBI Taxonomy" id="117903"/>
    <lineage>
        <taxon>Eukaryota</taxon>
        <taxon>Metazoa</taxon>
        <taxon>Spiralia</taxon>
        <taxon>Lophotrochozoa</taxon>
        <taxon>Platyhelminthes</taxon>
        <taxon>Monogenea</taxon>
        <taxon>Polyopisthocotylea</taxon>
        <taxon>Polystomatidea</taxon>
        <taxon>Polystomatidae</taxon>
        <taxon>Protopolystoma</taxon>
    </lineage>
</organism>
<protein>
    <submittedName>
        <fullName evidence="2">Uncharacterized protein</fullName>
    </submittedName>
</protein>